<feature type="compositionally biased region" description="Basic and acidic residues" evidence="1">
    <location>
        <begin position="18"/>
        <end position="35"/>
    </location>
</feature>
<dbReference type="AlphaFoldDB" id="A0A852WQ73"/>
<name>A0A852WQ73_9MICO</name>
<protein>
    <submittedName>
        <fullName evidence="2">Uncharacterized protein</fullName>
    </submittedName>
</protein>
<evidence type="ECO:0000313" key="2">
    <source>
        <dbReference type="EMBL" id="NYG19688.1"/>
    </source>
</evidence>
<organism evidence="2 3">
    <name type="scientific">Agromyces hippuratus</name>
    <dbReference type="NCBI Taxonomy" id="286438"/>
    <lineage>
        <taxon>Bacteria</taxon>
        <taxon>Bacillati</taxon>
        <taxon>Actinomycetota</taxon>
        <taxon>Actinomycetes</taxon>
        <taxon>Micrococcales</taxon>
        <taxon>Microbacteriaceae</taxon>
        <taxon>Agromyces</taxon>
    </lineage>
</organism>
<keyword evidence="3" id="KW-1185">Reference proteome</keyword>
<dbReference type="Proteomes" id="UP000549066">
    <property type="component" value="Unassembled WGS sequence"/>
</dbReference>
<gene>
    <name evidence="2" type="ORF">BJY17_000435</name>
</gene>
<proteinExistence type="predicted"/>
<evidence type="ECO:0000313" key="3">
    <source>
        <dbReference type="Proteomes" id="UP000549066"/>
    </source>
</evidence>
<comment type="caution">
    <text evidence="2">The sequence shown here is derived from an EMBL/GenBank/DDBJ whole genome shotgun (WGS) entry which is preliminary data.</text>
</comment>
<dbReference type="RefSeq" id="WP_179549936.1">
    <property type="nucleotide sequence ID" value="NZ_JACCFI010000001.1"/>
</dbReference>
<reference evidence="2 3" key="1">
    <citation type="submission" date="2020-07" db="EMBL/GenBank/DDBJ databases">
        <title>Sequencing the genomes of 1000 actinobacteria strains.</title>
        <authorList>
            <person name="Klenk H.-P."/>
        </authorList>
    </citation>
    <scope>NUCLEOTIDE SEQUENCE [LARGE SCALE GENOMIC DNA]</scope>
    <source>
        <strain evidence="2 3">DSM 8598</strain>
    </source>
</reference>
<accession>A0A852WQ73</accession>
<feature type="region of interest" description="Disordered" evidence="1">
    <location>
        <begin position="1"/>
        <end position="47"/>
    </location>
</feature>
<dbReference type="EMBL" id="JACCFI010000001">
    <property type="protein sequence ID" value="NYG19688.1"/>
    <property type="molecule type" value="Genomic_DNA"/>
</dbReference>
<evidence type="ECO:0000256" key="1">
    <source>
        <dbReference type="SAM" id="MobiDB-lite"/>
    </source>
</evidence>
<sequence>MSDKSPKKSSSKTAASKTLKEKRADKKAKVEHRASSDAVSEATHRKR</sequence>